<gene>
    <name evidence="6" type="ORF">CFR77_02695</name>
</gene>
<dbReference type="Gene3D" id="3.30.465.10">
    <property type="match status" value="1"/>
</dbReference>
<dbReference type="InterPro" id="IPR016169">
    <property type="entry name" value="FAD-bd_PCMH_sub2"/>
</dbReference>
<dbReference type="InterPro" id="IPR036318">
    <property type="entry name" value="FAD-bd_PCMH-like_sf"/>
</dbReference>
<keyword evidence="3" id="KW-0285">Flavoprotein</keyword>
<evidence type="ECO:0000256" key="4">
    <source>
        <dbReference type="ARBA" id="ARBA00022827"/>
    </source>
</evidence>
<dbReference type="PANTHER" id="PTHR43716:SF2">
    <property type="entry name" value="BLL6224 PROTEIN"/>
    <property type="match status" value="1"/>
</dbReference>
<dbReference type="SUPFAM" id="SSF56176">
    <property type="entry name" value="FAD-binding/transporter-associated domain-like"/>
    <property type="match status" value="1"/>
</dbReference>
<dbReference type="Gene3D" id="3.30.70.2190">
    <property type="match status" value="1"/>
</dbReference>
<dbReference type="AlphaFoldDB" id="A0A318QU03"/>
<dbReference type="OrthoDB" id="9815648at2"/>
<evidence type="ECO:0000256" key="3">
    <source>
        <dbReference type="ARBA" id="ARBA00022630"/>
    </source>
</evidence>
<feature type="domain" description="FAD-binding PCMH-type" evidence="5">
    <location>
        <begin position="45"/>
        <end position="226"/>
    </location>
</feature>
<dbReference type="Gene3D" id="3.30.43.10">
    <property type="entry name" value="Uridine Diphospho-n-acetylenolpyruvylglucosamine Reductase, domain 2"/>
    <property type="match status" value="1"/>
</dbReference>
<dbReference type="FunFam" id="1.10.45.10:FF:000001">
    <property type="entry name" value="D-lactate dehydrogenase mitochondrial"/>
    <property type="match status" value="1"/>
</dbReference>
<dbReference type="InterPro" id="IPR004113">
    <property type="entry name" value="FAD-bd_oxidored_4_C"/>
</dbReference>
<keyword evidence="7" id="KW-1185">Reference proteome</keyword>
<dbReference type="EMBL" id="NKUA01000002">
    <property type="protein sequence ID" value="PYD80822.1"/>
    <property type="molecule type" value="Genomic_DNA"/>
</dbReference>
<keyword evidence="4" id="KW-0274">FAD</keyword>
<protein>
    <submittedName>
        <fullName evidence="6">Hydroxyacid dehydrogenase</fullName>
    </submittedName>
</protein>
<dbReference type="Gene3D" id="3.30.70.2740">
    <property type="match status" value="1"/>
</dbReference>
<dbReference type="GO" id="GO:0071949">
    <property type="term" value="F:FAD binding"/>
    <property type="evidence" value="ECO:0007669"/>
    <property type="project" value="InterPro"/>
</dbReference>
<dbReference type="Proteomes" id="UP000247814">
    <property type="component" value="Unassembled WGS sequence"/>
</dbReference>
<dbReference type="Pfam" id="PF02913">
    <property type="entry name" value="FAD-oxidase_C"/>
    <property type="match status" value="1"/>
</dbReference>
<evidence type="ECO:0000256" key="2">
    <source>
        <dbReference type="ARBA" id="ARBA00008000"/>
    </source>
</evidence>
<reference evidence="6 7" key="1">
    <citation type="submission" date="2017-07" db="EMBL/GenBank/DDBJ databases">
        <title>A draft genome sequence of Komagataeibacter sucrofermentans LMG 18788.</title>
        <authorList>
            <person name="Skraban J."/>
            <person name="Cleenwerck I."/>
            <person name="Vandamme P."/>
            <person name="Trcek J."/>
        </authorList>
    </citation>
    <scope>NUCLEOTIDE SEQUENCE [LARGE SCALE GENOMIC DNA]</scope>
    <source>
        <strain evidence="6 7">LMG 18788</strain>
    </source>
</reference>
<name>A0A318QU03_9PROT</name>
<dbReference type="Pfam" id="PF01565">
    <property type="entry name" value="FAD_binding_4"/>
    <property type="match status" value="1"/>
</dbReference>
<dbReference type="Gene3D" id="1.10.45.10">
    <property type="entry name" value="Vanillyl-alcohol Oxidase, Chain A, domain 4"/>
    <property type="match status" value="1"/>
</dbReference>
<accession>A0A318QU03</accession>
<proteinExistence type="inferred from homology"/>
<dbReference type="InterPro" id="IPR016166">
    <property type="entry name" value="FAD-bd_PCMH"/>
</dbReference>
<dbReference type="GO" id="GO:0022904">
    <property type="term" value="P:respiratory electron transport chain"/>
    <property type="evidence" value="ECO:0007669"/>
    <property type="project" value="TreeGrafter"/>
</dbReference>
<dbReference type="GO" id="GO:0003824">
    <property type="term" value="F:catalytic activity"/>
    <property type="evidence" value="ECO:0007669"/>
    <property type="project" value="InterPro"/>
</dbReference>
<evidence type="ECO:0000256" key="1">
    <source>
        <dbReference type="ARBA" id="ARBA00001974"/>
    </source>
</evidence>
<dbReference type="InterPro" id="IPR016164">
    <property type="entry name" value="FAD-linked_Oxase-like_C"/>
</dbReference>
<dbReference type="PANTHER" id="PTHR43716">
    <property type="entry name" value="D-2-HYDROXYGLUTARATE DEHYDROGENASE, MITOCHONDRIAL"/>
    <property type="match status" value="1"/>
</dbReference>
<dbReference type="RefSeq" id="WP_110567309.1">
    <property type="nucleotide sequence ID" value="NZ_CP137147.1"/>
</dbReference>
<evidence type="ECO:0000313" key="7">
    <source>
        <dbReference type="Proteomes" id="UP000247814"/>
    </source>
</evidence>
<comment type="similarity">
    <text evidence="2">Belongs to the FAD-binding oxidoreductase/transferase type 4 family.</text>
</comment>
<comment type="caution">
    <text evidence="6">The sequence shown here is derived from an EMBL/GenBank/DDBJ whole genome shotgun (WGS) entry which is preliminary data.</text>
</comment>
<dbReference type="InterPro" id="IPR016167">
    <property type="entry name" value="FAD-bd_PCMH_sub1"/>
</dbReference>
<dbReference type="InterPro" id="IPR051264">
    <property type="entry name" value="FAD-oxidored/transferase_4"/>
</dbReference>
<dbReference type="SUPFAM" id="SSF55103">
    <property type="entry name" value="FAD-linked oxidases, C-terminal domain"/>
    <property type="match status" value="1"/>
</dbReference>
<comment type="cofactor">
    <cofactor evidence="1">
        <name>FAD</name>
        <dbReference type="ChEBI" id="CHEBI:57692"/>
    </cofactor>
</comment>
<evidence type="ECO:0000259" key="5">
    <source>
        <dbReference type="PROSITE" id="PS51387"/>
    </source>
</evidence>
<dbReference type="InterPro" id="IPR016171">
    <property type="entry name" value="Vanillyl_alc_oxidase_C-sub2"/>
</dbReference>
<evidence type="ECO:0000313" key="6">
    <source>
        <dbReference type="EMBL" id="PYD80822.1"/>
    </source>
</evidence>
<sequence>MTVSPSPALTRPDLIARFTDLLGPVGVLVDATDTASFCTDWRDLYHGRALAVLRPANTAELAAIVRLCNEHDVPMVPQGGNTSMVGGATPDGSGREVVICLSRMNRVRAIDPADLTMEVEAGVTLKAAQDAAREAGFMLPLSISSEGSAQMGGVLATNAGGNNTLRYGNARELTLGVEAVMPDGSVFHGLRRLRKDNTGYALRQLLIGSEGTLGIITTAIIQLHPQPRAIEAALCAVDDADAALKLLGLLRGRDPALVQAFEFMSGTGMDLVTSLIAGTALPLGERAPAYVLVELATPRPDADLREYTEEVLGEALEEGIITDAVIAESEGQRAGLWKLREEHAEAQRRAGASVKNDVSVPVTHVPELIRRATAACEALIPGIRPAPFGHMGDGNIHFNLVQPEGMDPAAFLARSHDIMDTVADIVKALDGSFSAEHGVGQLKPYMMPAWRGGAELAAMRHIKAALDPKNLMNPGKVLPPAQPGA</sequence>
<dbReference type="PROSITE" id="PS51387">
    <property type="entry name" value="FAD_PCMH"/>
    <property type="match status" value="1"/>
</dbReference>
<organism evidence="6 7">
    <name type="scientific">Komagataeibacter sucrofermentans</name>
    <dbReference type="NCBI Taxonomy" id="1053551"/>
    <lineage>
        <taxon>Bacteria</taxon>
        <taxon>Pseudomonadati</taxon>
        <taxon>Pseudomonadota</taxon>
        <taxon>Alphaproteobacteria</taxon>
        <taxon>Acetobacterales</taxon>
        <taxon>Acetobacteraceae</taxon>
        <taxon>Komagataeibacter</taxon>
    </lineage>
</organism>
<dbReference type="InterPro" id="IPR006094">
    <property type="entry name" value="Oxid_FAD_bind_N"/>
</dbReference>